<dbReference type="RefSeq" id="XP_033460387.1">
    <property type="nucleotide sequence ID" value="XM_033601267.1"/>
</dbReference>
<feature type="domain" description="MutL C-terminal dimerisation" evidence="5">
    <location>
        <begin position="801"/>
        <end position="967"/>
    </location>
</feature>
<feature type="region of interest" description="Disordered" evidence="4">
    <location>
        <begin position="359"/>
        <end position="526"/>
    </location>
</feature>
<dbReference type="NCBIfam" id="TIGR00585">
    <property type="entry name" value="mutl"/>
    <property type="match status" value="1"/>
</dbReference>
<dbReference type="PANTHER" id="PTHR10073">
    <property type="entry name" value="DNA MISMATCH REPAIR PROTEIN MLH, PMS, MUTL"/>
    <property type="match status" value="1"/>
</dbReference>
<reference evidence="8" key="2">
    <citation type="submission" date="2020-04" db="EMBL/GenBank/DDBJ databases">
        <authorList>
            <consortium name="NCBI Genome Project"/>
        </authorList>
    </citation>
    <scope>NUCLEOTIDE SEQUENCE</scope>
    <source>
        <strain evidence="8">CBS 342.82</strain>
    </source>
</reference>
<sequence length="1046" mass="115314">MATIKAIESRSVHQIQSGQVIVDLSSVVKELVENSLDAGASSIEIRFKNQGLDSIEVQDNGKGIAPEDFETVALKHYTSKLSSYEDIDTLDTFGFRGEALSSLCALSKFHILTARAEDGAAGKRLDFEQSGKLKSASVAPAQKGTTVCVDDLFHNLPVRRKELEKNVKREYGKVLNYLYAYACISVGVRFMVSNTMPKGKRIPLFTTKNNPSTRENIINIFGAKTLSALVPLDLGFDMEPSTSIMSQVGGQHGSNEVRVEGHISKPVFGEGRQAPDRQMFFVNSRPCLLPQISKVINDVYRSFNVSQSPFVFANLIMNTNAYDVNVSPDKRTILLHDQVALLESLKSSLTELFETAEQTVPQTHLPSQSRSSHRVSSISQRAHSLDGSAQDDSETTPLGRIGRVESEASDSLRSNGRDVEASPSLIKNWATRGFSVRKESPDDPDRRRATDQAAAGNGLNGSFCKASDLLSSMEEDSAPRLPVHTDEEPNAAGPRVANGRKTADGDNSREQFSGREPTGLTNSNQPTIRSMSLLSHRSSPGPVQSAFDRMRPRHSPHQIAHITIGSEPTRTSIGSASSQKKRRIHIPNISRSSINSTESPLALRGNKERFAGLNNQHDNDSEDPTSDEHSESQSEHGDLSDAASSAGAADDTGEAMTSAQQTGSRRTKIDADKSLFVNEGDSDEEPIDEVAHRVDEDGRVARLILDAEETSIRPGHDHVKRATQSLKYNSNRKDSVLRLATTVLSAEEEVAFQMQFTDPCRSFPIETDSSNTHILHEIDSSEAENTLSLTVSKSDFSNMRVVGQFNLGFILAVRPPTEVQNEDDLFIIDQHAADEKFNFEKLQRTVTLQSQRLVRPKVLELTAFEQEVILNNHDALTFNGFEVEAIPLPANQIDDEETTPQTQTFRLLTLPTSQQTTFALSDLEELVHLLSETGSISNEASIPRPTKVRKMLAMRACRSSIMVGKTLTTKQMSQVVTNMGGMEKPWNCPHGRPTMRHLARMGAWQGWREGDDMDELAHDDSESQRTARTDWSSWLQTTTASQSSQE</sequence>
<dbReference type="InterPro" id="IPR014790">
    <property type="entry name" value="MutL_C"/>
</dbReference>
<dbReference type="InterPro" id="IPR014762">
    <property type="entry name" value="DNA_mismatch_repair_CS"/>
</dbReference>
<gene>
    <name evidence="8" type="ORF">K489DRAFT_317846</name>
</gene>
<evidence type="ECO:0000256" key="1">
    <source>
        <dbReference type="ARBA" id="ARBA00006082"/>
    </source>
</evidence>
<dbReference type="Pfam" id="PF13589">
    <property type="entry name" value="HATPase_c_3"/>
    <property type="match status" value="1"/>
</dbReference>
<dbReference type="GO" id="GO:0000710">
    <property type="term" value="P:meiotic mismatch repair"/>
    <property type="evidence" value="ECO:0007669"/>
    <property type="project" value="UniProtKB-ARBA"/>
</dbReference>
<dbReference type="SUPFAM" id="SSF54211">
    <property type="entry name" value="Ribosomal protein S5 domain 2-like"/>
    <property type="match status" value="1"/>
</dbReference>
<feature type="compositionally biased region" description="Polar residues" evidence="4">
    <location>
        <begin position="589"/>
        <end position="599"/>
    </location>
</feature>
<feature type="region of interest" description="Disordered" evidence="4">
    <location>
        <begin position="1012"/>
        <end position="1046"/>
    </location>
</feature>
<dbReference type="GO" id="GO:0030983">
    <property type="term" value="F:mismatched DNA binding"/>
    <property type="evidence" value="ECO:0007669"/>
    <property type="project" value="InterPro"/>
</dbReference>
<evidence type="ECO:0000256" key="4">
    <source>
        <dbReference type="SAM" id="MobiDB-lite"/>
    </source>
</evidence>
<dbReference type="InterPro" id="IPR037198">
    <property type="entry name" value="MutL_C_sf"/>
</dbReference>
<feature type="domain" description="DNA mismatch repair protein S5" evidence="6">
    <location>
        <begin position="217"/>
        <end position="354"/>
    </location>
</feature>
<accession>A0A6J3M5L1</accession>
<dbReference type="InterPro" id="IPR013507">
    <property type="entry name" value="DNA_mismatch_S5_2-like"/>
</dbReference>
<dbReference type="InterPro" id="IPR020568">
    <property type="entry name" value="Ribosomal_Su5_D2-typ_SF"/>
</dbReference>
<dbReference type="GO" id="GO:0140664">
    <property type="term" value="F:ATP-dependent DNA damage sensor activity"/>
    <property type="evidence" value="ECO:0007669"/>
    <property type="project" value="InterPro"/>
</dbReference>
<evidence type="ECO:0000313" key="7">
    <source>
        <dbReference type="Proteomes" id="UP000504637"/>
    </source>
</evidence>
<feature type="region of interest" description="Disordered" evidence="4">
    <location>
        <begin position="612"/>
        <end position="693"/>
    </location>
</feature>
<dbReference type="GO" id="GO:0005524">
    <property type="term" value="F:ATP binding"/>
    <property type="evidence" value="ECO:0007669"/>
    <property type="project" value="InterPro"/>
</dbReference>
<feature type="compositionally biased region" description="Basic and acidic residues" evidence="4">
    <location>
        <begin position="626"/>
        <end position="639"/>
    </location>
</feature>
<dbReference type="SUPFAM" id="SSF118116">
    <property type="entry name" value="DNA mismatch repair protein MutL"/>
    <property type="match status" value="1"/>
</dbReference>
<dbReference type="Gene3D" id="3.30.1540.20">
    <property type="entry name" value="MutL, C-terminal domain, dimerisation subdomain"/>
    <property type="match status" value="1"/>
</dbReference>
<dbReference type="Pfam" id="PF08676">
    <property type="entry name" value="MutL_C"/>
    <property type="match status" value="1"/>
</dbReference>
<feature type="compositionally biased region" description="Polar residues" evidence="4">
    <location>
        <begin position="533"/>
        <end position="542"/>
    </location>
</feature>
<feature type="compositionally biased region" description="Low complexity" evidence="4">
    <location>
        <begin position="640"/>
        <end position="650"/>
    </location>
</feature>
<feature type="region of interest" description="Disordered" evidence="4">
    <location>
        <begin position="564"/>
        <end position="600"/>
    </location>
</feature>
<dbReference type="GO" id="GO:0016887">
    <property type="term" value="F:ATP hydrolysis activity"/>
    <property type="evidence" value="ECO:0007669"/>
    <property type="project" value="InterPro"/>
</dbReference>
<dbReference type="InterPro" id="IPR042120">
    <property type="entry name" value="MutL_C_dimsub"/>
</dbReference>
<comment type="similarity">
    <text evidence="1">Belongs to the DNA mismatch repair MutL/HexB family.</text>
</comment>
<dbReference type="SMART" id="SM01340">
    <property type="entry name" value="DNA_mis_repair"/>
    <property type="match status" value="1"/>
</dbReference>
<dbReference type="PROSITE" id="PS00058">
    <property type="entry name" value="DNA_MISMATCH_REPAIR_1"/>
    <property type="match status" value="1"/>
</dbReference>
<dbReference type="OrthoDB" id="10263226at2759"/>
<dbReference type="CDD" id="cd03484">
    <property type="entry name" value="MutL_Trans_hPMS_2_like"/>
    <property type="match status" value="1"/>
</dbReference>
<evidence type="ECO:0000313" key="8">
    <source>
        <dbReference type="RefSeq" id="XP_033460387.1"/>
    </source>
</evidence>
<evidence type="ECO:0000259" key="6">
    <source>
        <dbReference type="SMART" id="SM01340"/>
    </source>
</evidence>
<reference evidence="8" key="1">
    <citation type="submission" date="2020-01" db="EMBL/GenBank/DDBJ databases">
        <authorList>
            <consortium name="DOE Joint Genome Institute"/>
            <person name="Haridas S."/>
            <person name="Albert R."/>
            <person name="Binder M."/>
            <person name="Bloem J."/>
            <person name="Labutti K."/>
            <person name="Salamov A."/>
            <person name="Andreopoulos B."/>
            <person name="Baker S.E."/>
            <person name="Barry K."/>
            <person name="Bills G."/>
            <person name="Bluhm B.H."/>
            <person name="Cannon C."/>
            <person name="Castanera R."/>
            <person name="Culley D.E."/>
            <person name="Daum C."/>
            <person name="Ezra D."/>
            <person name="Gonzalez J.B."/>
            <person name="Henrissat B."/>
            <person name="Kuo A."/>
            <person name="Liang C."/>
            <person name="Lipzen A."/>
            <person name="Lutzoni F."/>
            <person name="Magnuson J."/>
            <person name="Mondo S."/>
            <person name="Nolan M."/>
            <person name="Ohm R."/>
            <person name="Pangilinan J."/>
            <person name="Park H.-J."/>
            <person name="Ramirez L."/>
            <person name="Alfaro M."/>
            <person name="Sun H."/>
            <person name="Tritt A."/>
            <person name="Yoshinaga Y."/>
            <person name="Zwiers L.-H."/>
            <person name="Turgeon B.G."/>
            <person name="Goodwin S.B."/>
            <person name="Spatafora J.W."/>
            <person name="Crous P.W."/>
            <person name="Grigoriev I.V."/>
        </authorList>
    </citation>
    <scope>NUCLEOTIDE SEQUENCE</scope>
    <source>
        <strain evidence="8">CBS 342.82</strain>
    </source>
</reference>
<dbReference type="InterPro" id="IPR002099">
    <property type="entry name" value="MutL/Mlh/PMS"/>
</dbReference>
<dbReference type="InterPro" id="IPR038973">
    <property type="entry name" value="MutL/Mlh/Pms-like"/>
</dbReference>
<dbReference type="InterPro" id="IPR042121">
    <property type="entry name" value="MutL_C_regsub"/>
</dbReference>
<evidence type="ECO:0000259" key="5">
    <source>
        <dbReference type="SMART" id="SM00853"/>
    </source>
</evidence>
<dbReference type="SUPFAM" id="SSF55874">
    <property type="entry name" value="ATPase domain of HSP90 chaperone/DNA topoisomerase II/histidine kinase"/>
    <property type="match status" value="1"/>
</dbReference>
<feature type="region of interest" description="Disordered" evidence="4">
    <location>
        <begin position="533"/>
        <end position="552"/>
    </location>
</feature>
<protein>
    <recommendedName>
        <fullName evidence="3">DNA mismatch repair protein PMS1</fullName>
    </recommendedName>
</protein>
<dbReference type="PANTHER" id="PTHR10073:SF52">
    <property type="entry name" value="MISMATCH REPAIR ENDONUCLEASE PMS2"/>
    <property type="match status" value="1"/>
</dbReference>
<dbReference type="CDD" id="cd16926">
    <property type="entry name" value="HATPase_MutL-MLH-PMS-like"/>
    <property type="match status" value="1"/>
</dbReference>
<dbReference type="Gene3D" id="3.30.230.10">
    <property type="match status" value="1"/>
</dbReference>
<feature type="compositionally biased region" description="Polar residues" evidence="4">
    <location>
        <begin position="1029"/>
        <end position="1046"/>
    </location>
</feature>
<organism evidence="8">
    <name type="scientific">Dissoconium aciculare CBS 342.82</name>
    <dbReference type="NCBI Taxonomy" id="1314786"/>
    <lineage>
        <taxon>Eukaryota</taxon>
        <taxon>Fungi</taxon>
        <taxon>Dikarya</taxon>
        <taxon>Ascomycota</taxon>
        <taxon>Pezizomycotina</taxon>
        <taxon>Dothideomycetes</taxon>
        <taxon>Dothideomycetidae</taxon>
        <taxon>Mycosphaerellales</taxon>
        <taxon>Dissoconiaceae</taxon>
        <taxon>Dissoconium</taxon>
    </lineage>
</organism>
<evidence type="ECO:0000256" key="3">
    <source>
        <dbReference type="ARBA" id="ARBA00070941"/>
    </source>
</evidence>
<dbReference type="Proteomes" id="UP000504637">
    <property type="component" value="Unplaced"/>
</dbReference>
<keyword evidence="7" id="KW-1185">Reference proteome</keyword>
<feature type="compositionally biased region" description="Basic and acidic residues" evidence="4">
    <location>
        <begin position="1015"/>
        <end position="1028"/>
    </location>
</feature>
<dbReference type="Gene3D" id="3.30.565.10">
    <property type="entry name" value="Histidine kinase-like ATPase, C-terminal domain"/>
    <property type="match status" value="1"/>
</dbReference>
<feature type="compositionally biased region" description="Basic and acidic residues" evidence="4">
    <location>
        <begin position="501"/>
        <end position="513"/>
    </location>
</feature>
<feature type="compositionally biased region" description="Low complexity" evidence="4">
    <location>
        <begin position="367"/>
        <end position="381"/>
    </location>
</feature>
<dbReference type="FunFam" id="3.30.1370.100:FF:000001">
    <property type="entry name" value="Mismatch repair endonuclease pms1, putative"/>
    <property type="match status" value="1"/>
</dbReference>
<dbReference type="InterPro" id="IPR036890">
    <property type="entry name" value="HATPase_C_sf"/>
</dbReference>
<dbReference type="Pfam" id="PF01119">
    <property type="entry name" value="DNA_mis_repair"/>
    <property type="match status" value="1"/>
</dbReference>
<feature type="compositionally biased region" description="Basic and acidic residues" evidence="4">
    <location>
        <begin position="436"/>
        <end position="450"/>
    </location>
</feature>
<dbReference type="GeneID" id="54359067"/>
<reference evidence="8" key="3">
    <citation type="submission" date="2025-08" db="UniProtKB">
        <authorList>
            <consortium name="RefSeq"/>
        </authorList>
    </citation>
    <scope>IDENTIFICATION</scope>
    <source>
        <strain evidence="8">CBS 342.82</strain>
    </source>
</reference>
<dbReference type="AlphaFoldDB" id="A0A6J3M5L1"/>
<dbReference type="FunFam" id="3.30.565.10:FF:000014">
    <property type="entry name" value="Mismatch repair endonuclease pms1, putative"/>
    <property type="match status" value="1"/>
</dbReference>
<dbReference type="FunFam" id="3.30.230.10:FF:000120">
    <property type="entry name" value="Mismatch repair endonuclease PMS2"/>
    <property type="match status" value="1"/>
</dbReference>
<dbReference type="GO" id="GO:0032389">
    <property type="term" value="C:MutLalpha complex"/>
    <property type="evidence" value="ECO:0007669"/>
    <property type="project" value="TreeGrafter"/>
</dbReference>
<feature type="compositionally biased region" description="Polar residues" evidence="4">
    <location>
        <begin position="566"/>
        <end position="578"/>
    </location>
</feature>
<dbReference type="InterPro" id="IPR014721">
    <property type="entry name" value="Ribsml_uS5_D2-typ_fold_subgr"/>
</dbReference>
<proteinExistence type="inferred from homology"/>
<name>A0A6J3M5L1_9PEZI</name>
<keyword evidence="2" id="KW-0227">DNA damage</keyword>
<evidence type="ECO:0000256" key="2">
    <source>
        <dbReference type="ARBA" id="ARBA00022763"/>
    </source>
</evidence>
<dbReference type="Gene3D" id="3.30.1370.100">
    <property type="entry name" value="MutL, C-terminal domain, regulatory subdomain"/>
    <property type="match status" value="1"/>
</dbReference>
<dbReference type="SMART" id="SM00853">
    <property type="entry name" value="MutL_C"/>
    <property type="match status" value="1"/>
</dbReference>